<proteinExistence type="predicted"/>
<gene>
    <name evidence="1" type="ORF">COX41_03370</name>
</gene>
<sequence>MQSHLYVILDQNMISKELFENLYDQATKTSKLINGLIRNVNIQIAK</sequence>
<protein>
    <recommendedName>
        <fullName evidence="3">Four helix bundle protein</fullName>
    </recommendedName>
</protein>
<organism evidence="1 2">
    <name type="scientific">Candidatus Sherwoodlollariibacterium unditelluris</name>
    <dbReference type="NCBI Taxonomy" id="1974757"/>
    <lineage>
        <taxon>Bacteria</taxon>
        <taxon>Pseudomonadati</taxon>
        <taxon>Candidatus Omnitrophota</taxon>
        <taxon>Candidatus Sherwoodlollariibacterium</taxon>
    </lineage>
</organism>
<comment type="caution">
    <text evidence="1">The sequence shown here is derived from an EMBL/GenBank/DDBJ whole genome shotgun (WGS) entry which is preliminary data.</text>
</comment>
<reference evidence="1 2" key="1">
    <citation type="submission" date="2017-09" db="EMBL/GenBank/DDBJ databases">
        <title>Depth-based differentiation of microbial function through sediment-hosted aquifers and enrichment of novel symbionts in the deep terrestrial subsurface.</title>
        <authorList>
            <person name="Probst A.J."/>
            <person name="Ladd B."/>
            <person name="Jarett J.K."/>
            <person name="Geller-Mcgrath D.E."/>
            <person name="Sieber C.M."/>
            <person name="Emerson J.B."/>
            <person name="Anantharaman K."/>
            <person name="Thomas B.C."/>
            <person name="Malmstrom R."/>
            <person name="Stieglmeier M."/>
            <person name="Klingl A."/>
            <person name="Woyke T."/>
            <person name="Ryan C.M."/>
            <person name="Banfield J.F."/>
        </authorList>
    </citation>
    <scope>NUCLEOTIDE SEQUENCE [LARGE SCALE GENOMIC DNA]</scope>
    <source>
        <strain evidence="1">CG23_combo_of_CG06-09_8_20_14_all_41_10</strain>
    </source>
</reference>
<dbReference type="EMBL" id="PCRK01000079">
    <property type="protein sequence ID" value="PIP19357.1"/>
    <property type="molecule type" value="Genomic_DNA"/>
</dbReference>
<evidence type="ECO:0000313" key="1">
    <source>
        <dbReference type="EMBL" id="PIP19357.1"/>
    </source>
</evidence>
<dbReference type="SUPFAM" id="SSF158446">
    <property type="entry name" value="IVS-encoded protein-like"/>
    <property type="match status" value="1"/>
</dbReference>
<accession>A0A2G9YJE0</accession>
<evidence type="ECO:0008006" key="3">
    <source>
        <dbReference type="Google" id="ProtNLM"/>
    </source>
</evidence>
<dbReference type="AlphaFoldDB" id="A0A2G9YJE0"/>
<dbReference type="InterPro" id="IPR036583">
    <property type="entry name" value="23S_rRNA_IVS_sf"/>
</dbReference>
<dbReference type="Proteomes" id="UP000231292">
    <property type="component" value="Unassembled WGS sequence"/>
</dbReference>
<name>A0A2G9YJE0_9BACT</name>
<evidence type="ECO:0000313" key="2">
    <source>
        <dbReference type="Proteomes" id="UP000231292"/>
    </source>
</evidence>
<dbReference type="Gene3D" id="1.20.1440.60">
    <property type="entry name" value="23S rRNA-intervening sequence"/>
    <property type="match status" value="1"/>
</dbReference>